<dbReference type="GO" id="GO:0003676">
    <property type="term" value="F:nucleic acid binding"/>
    <property type="evidence" value="ECO:0007669"/>
    <property type="project" value="InterPro"/>
</dbReference>
<dbReference type="InterPro" id="IPR007848">
    <property type="entry name" value="Small_mtfrase_dom"/>
</dbReference>
<dbReference type="EC" id="2.1.1.172" evidence="7"/>
<dbReference type="OrthoDB" id="9764961at2"/>
<proteinExistence type="predicted"/>
<evidence type="ECO:0000259" key="6">
    <source>
        <dbReference type="Pfam" id="PF05175"/>
    </source>
</evidence>
<dbReference type="PANTHER" id="PTHR47816">
    <property type="entry name" value="RIBOSOMAL RNA SMALL SUBUNIT METHYLTRANSFERASE C"/>
    <property type="match status" value="1"/>
</dbReference>
<evidence type="ECO:0000256" key="3">
    <source>
        <dbReference type="ARBA" id="ARBA00022603"/>
    </source>
</evidence>
<evidence type="ECO:0000256" key="2">
    <source>
        <dbReference type="ARBA" id="ARBA00022552"/>
    </source>
</evidence>
<comment type="caution">
    <text evidence="7">The sequence shown here is derived from an EMBL/GenBank/DDBJ whole genome shotgun (WGS) entry which is preliminary data.</text>
</comment>
<dbReference type="InterPro" id="IPR046977">
    <property type="entry name" value="RsmC/RlmG"/>
</dbReference>
<keyword evidence="8" id="KW-1185">Reference proteome</keyword>
<sequence length="343" mass="37557">MLPPRTAEARALEVARALPGDRVLGVTLGRVQTLAALAEERPAGRAVCWMLDEHHANLARQSALPANLSIVCAADPPEEPFDLAVVPVSMRGEAELARETLQELAQRLSPDGVLVAASDNPRDSWLRQQMDALLPGVRLHRFSDAVVYSVVKQQPLKRRRDFSCEFAFRDRQRLLQAVSRPGVFSHRRVDPGARRLLEALEEAAGENVLEIGCGAGVVSLALAAHLPQAQVLAVDSHTRAVQCTQRGAELNALPNLRVLCNATGEYPAAGTFDLAIANPPYYADHAIAQRMMAAAARSLKPAGRLLVVTKTPGWYFQQLDDATWGSLQTEEVKRYHLVRAIRR</sequence>
<keyword evidence="5" id="KW-0949">S-adenosyl-L-methionine</keyword>
<keyword evidence="1" id="KW-0963">Cytoplasm</keyword>
<accession>A0A5C5WE36</accession>
<evidence type="ECO:0000256" key="4">
    <source>
        <dbReference type="ARBA" id="ARBA00022679"/>
    </source>
</evidence>
<gene>
    <name evidence="7" type="primary">rsmC</name>
    <name evidence="7" type="ORF">Pla111_01800</name>
</gene>
<dbReference type="AlphaFoldDB" id="A0A5C5WE36"/>
<dbReference type="Proteomes" id="UP000318995">
    <property type="component" value="Unassembled WGS sequence"/>
</dbReference>
<feature type="domain" description="Methyltransferase small" evidence="6">
    <location>
        <begin position="178"/>
        <end position="335"/>
    </location>
</feature>
<dbReference type="Pfam" id="PF05175">
    <property type="entry name" value="MTS"/>
    <property type="match status" value="1"/>
</dbReference>
<dbReference type="RefSeq" id="WP_146570461.1">
    <property type="nucleotide sequence ID" value="NZ_SJPH01000001.1"/>
</dbReference>
<evidence type="ECO:0000256" key="5">
    <source>
        <dbReference type="ARBA" id="ARBA00022691"/>
    </source>
</evidence>
<organism evidence="7 8">
    <name type="scientific">Botrimarina hoheduenensis</name>
    <dbReference type="NCBI Taxonomy" id="2528000"/>
    <lineage>
        <taxon>Bacteria</taxon>
        <taxon>Pseudomonadati</taxon>
        <taxon>Planctomycetota</taxon>
        <taxon>Planctomycetia</taxon>
        <taxon>Pirellulales</taxon>
        <taxon>Lacipirellulaceae</taxon>
        <taxon>Botrimarina</taxon>
    </lineage>
</organism>
<dbReference type="InterPro" id="IPR029063">
    <property type="entry name" value="SAM-dependent_MTases_sf"/>
</dbReference>
<evidence type="ECO:0000313" key="8">
    <source>
        <dbReference type="Proteomes" id="UP000318995"/>
    </source>
</evidence>
<dbReference type="InterPro" id="IPR002052">
    <property type="entry name" value="DNA_methylase_N6_adenine_CS"/>
</dbReference>
<keyword evidence="4 7" id="KW-0808">Transferase</keyword>
<reference evidence="7 8" key="1">
    <citation type="submission" date="2019-02" db="EMBL/GenBank/DDBJ databases">
        <title>Deep-cultivation of Planctomycetes and their phenomic and genomic characterization uncovers novel biology.</title>
        <authorList>
            <person name="Wiegand S."/>
            <person name="Jogler M."/>
            <person name="Boedeker C."/>
            <person name="Pinto D."/>
            <person name="Vollmers J."/>
            <person name="Rivas-Marin E."/>
            <person name="Kohn T."/>
            <person name="Peeters S.H."/>
            <person name="Heuer A."/>
            <person name="Rast P."/>
            <person name="Oberbeckmann S."/>
            <person name="Bunk B."/>
            <person name="Jeske O."/>
            <person name="Meyerdierks A."/>
            <person name="Storesund J.E."/>
            <person name="Kallscheuer N."/>
            <person name="Luecker S."/>
            <person name="Lage O.M."/>
            <person name="Pohl T."/>
            <person name="Merkel B.J."/>
            <person name="Hornburger P."/>
            <person name="Mueller R.-W."/>
            <person name="Bruemmer F."/>
            <person name="Labrenz M."/>
            <person name="Spormann A.M."/>
            <person name="Op Den Camp H."/>
            <person name="Overmann J."/>
            <person name="Amann R."/>
            <person name="Jetten M.S.M."/>
            <person name="Mascher T."/>
            <person name="Medema M.H."/>
            <person name="Devos D.P."/>
            <person name="Kaster A.-K."/>
            <person name="Ovreas L."/>
            <person name="Rohde M."/>
            <person name="Galperin M.Y."/>
            <person name="Jogler C."/>
        </authorList>
    </citation>
    <scope>NUCLEOTIDE SEQUENCE [LARGE SCALE GENOMIC DNA]</scope>
    <source>
        <strain evidence="7 8">Pla111</strain>
    </source>
</reference>
<dbReference type="Gene3D" id="3.40.50.150">
    <property type="entry name" value="Vaccinia Virus protein VP39"/>
    <property type="match status" value="2"/>
</dbReference>
<dbReference type="GO" id="GO:0052914">
    <property type="term" value="F:16S rRNA (guanine(1207)-N(2))-methyltransferase activity"/>
    <property type="evidence" value="ECO:0007669"/>
    <property type="project" value="UniProtKB-EC"/>
</dbReference>
<name>A0A5C5WE36_9BACT</name>
<dbReference type="SUPFAM" id="SSF53335">
    <property type="entry name" value="S-adenosyl-L-methionine-dependent methyltransferases"/>
    <property type="match status" value="2"/>
</dbReference>
<dbReference type="CDD" id="cd02440">
    <property type="entry name" value="AdoMet_MTases"/>
    <property type="match status" value="2"/>
</dbReference>
<protein>
    <submittedName>
        <fullName evidence="7">Ribosomal RNA small subunit methyltransferase C</fullName>
        <ecNumber evidence="7">2.1.1.172</ecNumber>
    </submittedName>
</protein>
<dbReference type="PANTHER" id="PTHR47816:SF4">
    <property type="entry name" value="RIBOSOMAL RNA SMALL SUBUNIT METHYLTRANSFERASE C"/>
    <property type="match status" value="1"/>
</dbReference>
<keyword evidence="3 7" id="KW-0489">Methyltransferase</keyword>
<keyword evidence="2" id="KW-0698">rRNA processing</keyword>
<dbReference type="PROSITE" id="PS00092">
    <property type="entry name" value="N6_MTASE"/>
    <property type="match status" value="1"/>
</dbReference>
<evidence type="ECO:0000313" key="7">
    <source>
        <dbReference type="EMBL" id="TWT48413.1"/>
    </source>
</evidence>
<evidence type="ECO:0000256" key="1">
    <source>
        <dbReference type="ARBA" id="ARBA00022490"/>
    </source>
</evidence>
<dbReference type="EMBL" id="SJPH01000001">
    <property type="protein sequence ID" value="TWT48413.1"/>
    <property type="molecule type" value="Genomic_DNA"/>
</dbReference>